<name>A0ABW2GL20_9ACTN</name>
<feature type="domain" description="Aminoglycoside phosphotransferase" evidence="1">
    <location>
        <begin position="31"/>
        <end position="274"/>
    </location>
</feature>
<gene>
    <name evidence="2" type="ORF">ACFQLX_21220</name>
</gene>
<dbReference type="SUPFAM" id="SSF56112">
    <property type="entry name" value="Protein kinase-like (PK-like)"/>
    <property type="match status" value="1"/>
</dbReference>
<evidence type="ECO:0000313" key="2">
    <source>
        <dbReference type="EMBL" id="MFC7220661.1"/>
    </source>
</evidence>
<dbReference type="Proteomes" id="UP001596413">
    <property type="component" value="Unassembled WGS sequence"/>
</dbReference>
<proteinExistence type="predicted"/>
<accession>A0ABW2GL20</accession>
<dbReference type="Gene3D" id="3.30.200.20">
    <property type="entry name" value="Phosphorylase Kinase, domain 1"/>
    <property type="match status" value="1"/>
</dbReference>
<dbReference type="InterPro" id="IPR011009">
    <property type="entry name" value="Kinase-like_dom_sf"/>
</dbReference>
<dbReference type="Pfam" id="PF01636">
    <property type="entry name" value="APH"/>
    <property type="match status" value="1"/>
</dbReference>
<evidence type="ECO:0000259" key="1">
    <source>
        <dbReference type="Pfam" id="PF01636"/>
    </source>
</evidence>
<dbReference type="InterPro" id="IPR002575">
    <property type="entry name" value="Aminoglycoside_PTrfase"/>
</dbReference>
<dbReference type="EMBL" id="JBHSZO010000038">
    <property type="protein sequence ID" value="MFC7220661.1"/>
    <property type="molecule type" value="Genomic_DNA"/>
</dbReference>
<comment type="caution">
    <text evidence="2">The sequence shown here is derived from an EMBL/GenBank/DDBJ whole genome shotgun (WGS) entry which is preliminary data.</text>
</comment>
<dbReference type="Gene3D" id="3.90.1200.10">
    <property type="match status" value="1"/>
</dbReference>
<protein>
    <submittedName>
        <fullName evidence="2">Phosphotransferase enzyme family protein</fullName>
    </submittedName>
</protein>
<keyword evidence="3" id="KW-1185">Reference proteome</keyword>
<dbReference type="RefSeq" id="WP_386417485.1">
    <property type="nucleotide sequence ID" value="NZ_JBHSZO010000038.1"/>
</dbReference>
<reference evidence="3" key="1">
    <citation type="journal article" date="2019" name="Int. J. Syst. Evol. Microbiol.">
        <title>The Global Catalogue of Microorganisms (GCM) 10K type strain sequencing project: providing services to taxonomists for standard genome sequencing and annotation.</title>
        <authorList>
            <consortium name="The Broad Institute Genomics Platform"/>
            <consortium name="The Broad Institute Genome Sequencing Center for Infectious Disease"/>
            <person name="Wu L."/>
            <person name="Ma J."/>
        </authorList>
    </citation>
    <scope>NUCLEOTIDE SEQUENCE [LARGE SCALE GENOMIC DNA]</scope>
    <source>
        <strain evidence="3">CGMCC 1.13681</strain>
    </source>
</reference>
<sequence length="349" mass="38040">MPDDALYQPDPDRVAALLRTEYGITAQTMAPTARGTETYNYRVESGEGPLFVKVYPPAADLDQARRAAALAHFTARAGLPVPALHPTTDRRLTTDGDPPLSVWEFVPHTGTAESGFTGTQWEAAGAALGHLHRVLAAHPDAAPVRQPAYKACDFDRGHRRLTATVEGYRAKAASGRPLTEFEAWAQQAAAEKLALLPRIAPLLDTLPALTVQIVHGDLTTPNLLLDGDDVAAIVDFRPTVARFAAWELARLGADPRSILATPHWLQGLARFTAAYRDAHPHGLPEDLTHMIAVGACYTINSTYPLAEPLRAPATVDKRLETYARARHAASMTMLRHLEDTRLRMAQPLR</sequence>
<evidence type="ECO:0000313" key="3">
    <source>
        <dbReference type="Proteomes" id="UP001596413"/>
    </source>
</evidence>
<organism evidence="2 3">
    <name type="scientific">Streptomyces polyrhachis</name>
    <dbReference type="NCBI Taxonomy" id="1282885"/>
    <lineage>
        <taxon>Bacteria</taxon>
        <taxon>Bacillati</taxon>
        <taxon>Actinomycetota</taxon>
        <taxon>Actinomycetes</taxon>
        <taxon>Kitasatosporales</taxon>
        <taxon>Streptomycetaceae</taxon>
        <taxon>Streptomyces</taxon>
    </lineage>
</organism>